<dbReference type="InterPro" id="IPR003689">
    <property type="entry name" value="ZIP"/>
</dbReference>
<feature type="chain" id="PRO_5020715043" evidence="7">
    <location>
        <begin position="22"/>
        <end position="413"/>
    </location>
</feature>
<protein>
    <submittedName>
        <fullName evidence="8">Putative ZIP zinc transporter</fullName>
    </submittedName>
</protein>
<keyword evidence="3 6" id="KW-1133">Transmembrane helix</keyword>
<name>A0A4S2N7Y7_9PEZI</name>
<feature type="transmembrane region" description="Helical" evidence="6">
    <location>
        <begin position="266"/>
        <end position="285"/>
    </location>
</feature>
<proteinExistence type="predicted"/>
<dbReference type="OrthoDB" id="200954at2759"/>
<keyword evidence="2 6" id="KW-0812">Transmembrane</keyword>
<feature type="region of interest" description="Disordered" evidence="5">
    <location>
        <begin position="188"/>
        <end position="240"/>
    </location>
</feature>
<gene>
    <name evidence="8" type="ORF">EX30DRAFT_337832</name>
</gene>
<feature type="transmembrane region" description="Helical" evidence="6">
    <location>
        <begin position="117"/>
        <end position="141"/>
    </location>
</feature>
<dbReference type="GO" id="GO:0006882">
    <property type="term" value="P:intracellular zinc ion homeostasis"/>
    <property type="evidence" value="ECO:0007669"/>
    <property type="project" value="TreeGrafter"/>
</dbReference>
<evidence type="ECO:0000313" key="8">
    <source>
        <dbReference type="EMBL" id="TGZ85478.1"/>
    </source>
</evidence>
<dbReference type="GO" id="GO:0016020">
    <property type="term" value="C:membrane"/>
    <property type="evidence" value="ECO:0007669"/>
    <property type="project" value="UniProtKB-SubCell"/>
</dbReference>
<keyword evidence="9" id="KW-1185">Reference proteome</keyword>
<evidence type="ECO:0000313" key="9">
    <source>
        <dbReference type="Proteomes" id="UP000298138"/>
    </source>
</evidence>
<comment type="subcellular location">
    <subcellularLocation>
        <location evidence="1">Membrane</location>
        <topology evidence="1">Multi-pass membrane protein</topology>
    </subcellularLocation>
</comment>
<keyword evidence="7" id="KW-0732">Signal</keyword>
<sequence length="413" mass="44020">MAHRNPRLRLLLLLAAAVALAATVFAKDSKPVNSAPSLLSLTTAELDEKLQECPFVQDLNHERLAAQEETSSLMKRIFAIMFPAGPAINSLLATAYISGPPNFILALCPENIDPSSLSVMVAFAIGGLLGDTLLHLIPQTFMGEPHDARAHFVLNDPDRNAILGLFIFIGFLTFVIMDKTLRIITGGSHEHGHSHPHSHDITPSAKSSGHTSGNTDNLKSRKKGTSKTTDVAEKEEPAAPEIKPSSILNLVSDFTHNITDGLAMSGAFYSGPTVGAGVCIAVMLHEIPHEIGDFALLIQGGFTKWQAMGAQFITALGAFTGTIIGIAIQEFSKRGDSLASGAVDGAARGLFGTDLTAGDLVLPWTAGTFLYVGFSSLPEILETGKNRREEIRKSLTQLMAMAAGFAVMFFISD</sequence>
<reference evidence="8 9" key="1">
    <citation type="submission" date="2019-04" db="EMBL/GenBank/DDBJ databases">
        <title>Comparative genomics and transcriptomics to analyze fruiting body development in filamentous ascomycetes.</title>
        <authorList>
            <consortium name="DOE Joint Genome Institute"/>
            <person name="Lutkenhaus R."/>
            <person name="Traeger S."/>
            <person name="Breuer J."/>
            <person name="Kuo A."/>
            <person name="Lipzen A."/>
            <person name="Pangilinan J."/>
            <person name="Dilworth D."/>
            <person name="Sandor L."/>
            <person name="Poggeler S."/>
            <person name="Barry K."/>
            <person name="Grigoriev I.V."/>
            <person name="Nowrousian M."/>
        </authorList>
    </citation>
    <scope>NUCLEOTIDE SEQUENCE [LARGE SCALE GENOMIC DNA]</scope>
    <source>
        <strain evidence="8 9">CBS 389.68</strain>
    </source>
</reference>
<evidence type="ECO:0000256" key="2">
    <source>
        <dbReference type="ARBA" id="ARBA00022692"/>
    </source>
</evidence>
<keyword evidence="4 6" id="KW-0472">Membrane</keyword>
<feature type="transmembrane region" description="Helical" evidence="6">
    <location>
        <begin position="395"/>
        <end position="412"/>
    </location>
</feature>
<dbReference type="PANTHER" id="PTHR16950">
    <property type="entry name" value="ZINC TRANSPORTER SLC39A7 HISTIDINE-RICH MEMBRANE PROTEIN KE4"/>
    <property type="match status" value="1"/>
</dbReference>
<dbReference type="EMBL" id="ML220112">
    <property type="protein sequence ID" value="TGZ85478.1"/>
    <property type="molecule type" value="Genomic_DNA"/>
</dbReference>
<dbReference type="Pfam" id="PF02535">
    <property type="entry name" value="Zip"/>
    <property type="match status" value="1"/>
</dbReference>
<feature type="compositionally biased region" description="Polar residues" evidence="5">
    <location>
        <begin position="204"/>
        <end position="217"/>
    </location>
</feature>
<evidence type="ECO:0000256" key="5">
    <source>
        <dbReference type="SAM" id="MobiDB-lite"/>
    </source>
</evidence>
<evidence type="ECO:0000256" key="6">
    <source>
        <dbReference type="SAM" id="Phobius"/>
    </source>
</evidence>
<feature type="transmembrane region" description="Helical" evidence="6">
    <location>
        <begin position="77"/>
        <end position="97"/>
    </location>
</feature>
<dbReference type="AlphaFoldDB" id="A0A4S2N7Y7"/>
<evidence type="ECO:0000256" key="1">
    <source>
        <dbReference type="ARBA" id="ARBA00004141"/>
    </source>
</evidence>
<dbReference type="STRING" id="341454.A0A4S2N7Y7"/>
<feature type="transmembrane region" description="Helical" evidence="6">
    <location>
        <begin position="161"/>
        <end position="177"/>
    </location>
</feature>
<feature type="compositionally biased region" description="Basic and acidic residues" evidence="5">
    <location>
        <begin position="188"/>
        <end position="200"/>
    </location>
</feature>
<dbReference type="PANTHER" id="PTHR16950:SF16">
    <property type="entry name" value="ZINC TRANSPORTER ZIP13"/>
    <property type="match status" value="1"/>
</dbReference>
<accession>A0A4S2N7Y7</accession>
<dbReference type="Proteomes" id="UP000298138">
    <property type="component" value="Unassembled WGS sequence"/>
</dbReference>
<dbReference type="FunCoup" id="A0A4S2N7Y7">
    <property type="interactions" value="169"/>
</dbReference>
<dbReference type="GO" id="GO:0005385">
    <property type="term" value="F:zinc ion transmembrane transporter activity"/>
    <property type="evidence" value="ECO:0007669"/>
    <property type="project" value="TreeGrafter"/>
</dbReference>
<feature type="transmembrane region" description="Helical" evidence="6">
    <location>
        <begin position="305"/>
        <end position="328"/>
    </location>
</feature>
<evidence type="ECO:0000256" key="7">
    <source>
        <dbReference type="SAM" id="SignalP"/>
    </source>
</evidence>
<organism evidence="8 9">
    <name type="scientific">Ascodesmis nigricans</name>
    <dbReference type="NCBI Taxonomy" id="341454"/>
    <lineage>
        <taxon>Eukaryota</taxon>
        <taxon>Fungi</taxon>
        <taxon>Dikarya</taxon>
        <taxon>Ascomycota</taxon>
        <taxon>Pezizomycotina</taxon>
        <taxon>Pezizomycetes</taxon>
        <taxon>Pezizales</taxon>
        <taxon>Ascodesmidaceae</taxon>
        <taxon>Ascodesmis</taxon>
    </lineage>
</organism>
<evidence type="ECO:0000256" key="3">
    <source>
        <dbReference type="ARBA" id="ARBA00022989"/>
    </source>
</evidence>
<feature type="signal peptide" evidence="7">
    <location>
        <begin position="1"/>
        <end position="21"/>
    </location>
</feature>
<evidence type="ECO:0000256" key="4">
    <source>
        <dbReference type="ARBA" id="ARBA00023136"/>
    </source>
</evidence>
<dbReference type="InParanoid" id="A0A4S2N7Y7"/>